<organism evidence="2 3">
    <name type="scientific">Steinernema glaseri</name>
    <dbReference type="NCBI Taxonomy" id="37863"/>
    <lineage>
        <taxon>Eukaryota</taxon>
        <taxon>Metazoa</taxon>
        <taxon>Ecdysozoa</taxon>
        <taxon>Nematoda</taxon>
        <taxon>Chromadorea</taxon>
        <taxon>Rhabditida</taxon>
        <taxon>Tylenchina</taxon>
        <taxon>Panagrolaimomorpha</taxon>
        <taxon>Strongyloidoidea</taxon>
        <taxon>Steinernematidae</taxon>
        <taxon>Steinernema</taxon>
    </lineage>
</organism>
<name>A0A1I7YJH4_9BILA</name>
<dbReference type="WBParaSite" id="L893_g16959.t1">
    <property type="protein sequence ID" value="L893_g16959.t1"/>
    <property type="gene ID" value="L893_g16959"/>
</dbReference>
<evidence type="ECO:0000313" key="3">
    <source>
        <dbReference type="WBParaSite" id="L893_g16959.t1"/>
    </source>
</evidence>
<sequence>MGRNDPETTPRLNLSAGLSRASGRGDGGWRAARVAATFAILCSADGAAAEDDILGDRARRSRYRSSALLVSIAFPPVNQL</sequence>
<protein>
    <submittedName>
        <fullName evidence="3">Uncharacterized protein</fullName>
    </submittedName>
</protein>
<keyword evidence="2" id="KW-1185">Reference proteome</keyword>
<reference evidence="3" key="1">
    <citation type="submission" date="2016-11" db="UniProtKB">
        <authorList>
            <consortium name="WormBaseParasite"/>
        </authorList>
    </citation>
    <scope>IDENTIFICATION</scope>
</reference>
<evidence type="ECO:0000313" key="2">
    <source>
        <dbReference type="Proteomes" id="UP000095287"/>
    </source>
</evidence>
<dbReference type="Proteomes" id="UP000095287">
    <property type="component" value="Unplaced"/>
</dbReference>
<accession>A0A1I7YJH4</accession>
<evidence type="ECO:0000256" key="1">
    <source>
        <dbReference type="SAM" id="MobiDB-lite"/>
    </source>
</evidence>
<proteinExistence type="predicted"/>
<feature type="region of interest" description="Disordered" evidence="1">
    <location>
        <begin position="1"/>
        <end position="26"/>
    </location>
</feature>
<dbReference type="AlphaFoldDB" id="A0A1I7YJH4"/>